<gene>
    <name evidence="2" type="ORF">POSPLADRAFT_1138616</name>
</gene>
<proteinExistence type="predicted"/>
<feature type="domain" description="F-box" evidence="1">
    <location>
        <begin position="53"/>
        <end position="91"/>
    </location>
</feature>
<evidence type="ECO:0000313" key="2">
    <source>
        <dbReference type="EMBL" id="OSX64555.1"/>
    </source>
</evidence>
<name>A0A1X6N7F2_9APHY</name>
<dbReference type="RefSeq" id="XP_024341349.1">
    <property type="nucleotide sequence ID" value="XM_024484930.1"/>
</dbReference>
<organism evidence="2 3">
    <name type="scientific">Postia placenta MAD-698-R-SB12</name>
    <dbReference type="NCBI Taxonomy" id="670580"/>
    <lineage>
        <taxon>Eukaryota</taxon>
        <taxon>Fungi</taxon>
        <taxon>Dikarya</taxon>
        <taxon>Basidiomycota</taxon>
        <taxon>Agaricomycotina</taxon>
        <taxon>Agaricomycetes</taxon>
        <taxon>Polyporales</taxon>
        <taxon>Adustoporiaceae</taxon>
        <taxon>Rhodonia</taxon>
    </lineage>
</organism>
<sequence length="375" mass="41803">MSGPTWDTRATTDGTSQQIACCPLSLAEPPLQMMPQFSLTLAATGTGVQAGYARLPHELCVHIIGFLSHDIAALRCCSLVCHAWTPIVYRRLFYTVEVPTSLNPIVGFLCFNPVPASFVRHLVLWSGRAVDNLTMTPNVNCVSIYGLSGTLPLEIWPDDFERIFVLFPNVTRLELKYVTGPDDLYQDSCRDEAGRGSQVLKDLRVRATDNHITFWLARRMVVRRVTNLELEISTDSQAIWLFHLMRIDRGPRHLFLSFPDIIDNDCDFCESLLKGEVPANARLSSLRLHCDYDEDWSAMPRKSDPILIMLRKATWARLGKRLGGLSPEEPATVSVELVIQNTAGWPSWKNAAAALVESSLGIAPTTGVHVNVQCI</sequence>
<dbReference type="Proteomes" id="UP000194127">
    <property type="component" value="Unassembled WGS sequence"/>
</dbReference>
<dbReference type="EMBL" id="KZ110594">
    <property type="protein sequence ID" value="OSX64555.1"/>
    <property type="molecule type" value="Genomic_DNA"/>
</dbReference>
<dbReference type="SUPFAM" id="SSF81383">
    <property type="entry name" value="F-box domain"/>
    <property type="match status" value="1"/>
</dbReference>
<dbReference type="GeneID" id="36329879"/>
<evidence type="ECO:0000259" key="1">
    <source>
        <dbReference type="Pfam" id="PF12937"/>
    </source>
</evidence>
<dbReference type="Pfam" id="PF12937">
    <property type="entry name" value="F-box-like"/>
    <property type="match status" value="1"/>
</dbReference>
<reference evidence="2 3" key="1">
    <citation type="submission" date="2017-04" db="EMBL/GenBank/DDBJ databases">
        <title>Genome Sequence of the Model Brown-Rot Fungus Postia placenta SB12.</title>
        <authorList>
            <consortium name="DOE Joint Genome Institute"/>
            <person name="Gaskell J."/>
            <person name="Kersten P."/>
            <person name="Larrondo L.F."/>
            <person name="Canessa P."/>
            <person name="Martinez D."/>
            <person name="Hibbett D."/>
            <person name="Schmoll M."/>
            <person name="Kubicek C.P."/>
            <person name="Martinez A.T."/>
            <person name="Yadav J."/>
            <person name="Master E."/>
            <person name="Magnuson J.K."/>
            <person name="James T."/>
            <person name="Yaver D."/>
            <person name="Berka R."/>
            <person name="Labutti K."/>
            <person name="Lipzen A."/>
            <person name="Aerts A."/>
            <person name="Barry K."/>
            <person name="Henrissat B."/>
            <person name="Blanchette R."/>
            <person name="Grigoriev I."/>
            <person name="Cullen D."/>
        </authorList>
    </citation>
    <scope>NUCLEOTIDE SEQUENCE [LARGE SCALE GENOMIC DNA]</scope>
    <source>
        <strain evidence="2 3">MAD-698-R-SB12</strain>
    </source>
</reference>
<protein>
    <recommendedName>
        <fullName evidence="1">F-box domain-containing protein</fullName>
    </recommendedName>
</protein>
<dbReference type="AlphaFoldDB" id="A0A1X6N7F2"/>
<accession>A0A1X6N7F2</accession>
<dbReference type="InterPro" id="IPR001810">
    <property type="entry name" value="F-box_dom"/>
</dbReference>
<evidence type="ECO:0000313" key="3">
    <source>
        <dbReference type="Proteomes" id="UP000194127"/>
    </source>
</evidence>
<dbReference type="InterPro" id="IPR036047">
    <property type="entry name" value="F-box-like_dom_sf"/>
</dbReference>
<keyword evidence="3" id="KW-1185">Reference proteome</keyword>
<dbReference type="OrthoDB" id="10271378at2759"/>